<name>A0A8X7NE07_9BASI</name>
<dbReference type="AlphaFoldDB" id="A0A8X7NE07"/>
<dbReference type="Gene3D" id="3.20.20.140">
    <property type="entry name" value="Metal-dependent hydrolases"/>
    <property type="match status" value="1"/>
</dbReference>
<reference evidence="2" key="2">
    <citation type="journal article" date="2019" name="IMA Fungus">
        <title>Genome sequencing and comparison of five Tilletia species to identify candidate genes for the detection of regulated species infecting wheat.</title>
        <authorList>
            <person name="Nguyen H.D.T."/>
            <person name="Sultana T."/>
            <person name="Kesanakurti P."/>
            <person name="Hambleton S."/>
        </authorList>
    </citation>
    <scope>NUCLEOTIDE SEQUENCE</scope>
    <source>
        <strain evidence="2">DAOMC 236422</strain>
    </source>
</reference>
<comment type="caution">
    <text evidence="2">The sequence shown here is derived from an EMBL/GenBank/DDBJ whole genome shotgun (WGS) entry which is preliminary data.</text>
</comment>
<evidence type="ECO:0000313" key="2">
    <source>
        <dbReference type="EMBL" id="KAE8270276.1"/>
    </source>
</evidence>
<dbReference type="EMBL" id="LWDG02000056">
    <property type="protein sequence ID" value="KAE8270276.1"/>
    <property type="molecule type" value="Genomic_DNA"/>
</dbReference>
<dbReference type="PANTHER" id="PTHR43569">
    <property type="entry name" value="AMIDOHYDROLASE"/>
    <property type="match status" value="1"/>
</dbReference>
<reference evidence="2" key="1">
    <citation type="submission" date="2016-04" db="EMBL/GenBank/DDBJ databases">
        <authorList>
            <person name="Nguyen H.D."/>
            <person name="Samba Siva P."/>
            <person name="Cullis J."/>
            <person name="Levesque C.A."/>
            <person name="Hambleton S."/>
        </authorList>
    </citation>
    <scope>NUCLEOTIDE SEQUENCE</scope>
    <source>
        <strain evidence="2">DAOMC 236422</strain>
    </source>
</reference>
<dbReference type="Proteomes" id="UP000078113">
    <property type="component" value="Unassembled WGS sequence"/>
</dbReference>
<accession>A0A8X7NE07</accession>
<feature type="region of interest" description="Disordered" evidence="1">
    <location>
        <begin position="1"/>
        <end position="34"/>
    </location>
</feature>
<evidence type="ECO:0000256" key="1">
    <source>
        <dbReference type="SAM" id="MobiDB-lite"/>
    </source>
</evidence>
<evidence type="ECO:0000313" key="3">
    <source>
        <dbReference type="Proteomes" id="UP000078113"/>
    </source>
</evidence>
<feature type="region of interest" description="Disordered" evidence="1">
    <location>
        <begin position="346"/>
        <end position="372"/>
    </location>
</feature>
<feature type="compositionally biased region" description="Basic residues" evidence="1">
    <location>
        <begin position="1"/>
        <end position="10"/>
    </location>
</feature>
<organism evidence="2 3">
    <name type="scientific">Tilletia walkeri</name>
    <dbReference type="NCBI Taxonomy" id="117179"/>
    <lineage>
        <taxon>Eukaryota</taxon>
        <taxon>Fungi</taxon>
        <taxon>Dikarya</taxon>
        <taxon>Basidiomycota</taxon>
        <taxon>Ustilaginomycotina</taxon>
        <taxon>Exobasidiomycetes</taxon>
        <taxon>Tilletiales</taxon>
        <taxon>Tilletiaceae</taxon>
        <taxon>Tilletia</taxon>
    </lineage>
</organism>
<sequence length="416" mass="44479">MAPRPLRRPAHIPPLSSLLQQPGYSTGGTTVPLSPSPHLVRPAEVVLLVDNVTTAAAKAEKGWNSGMVIGKQPHGRVTKLTGLVLKDTKGDAQSEETVSTSGLKTAVVHLLTSLPPTFPSTQDAWKHFALPTLSLGHSVRDDLPAWLDALSLASKQNLTIEFSLEGFGSVKDASPQAESDRLVSAQYEQVEELLSKSFSRDFELSQGGNQDGSESQGKEDPAARFVLDAFGSPPTHLTSTQLLRSPMLQEWAGFCSRIALHPRVFVKLSCPPQSLAKSGGSIKRMSSEDRAEFRRVIRIWIDAVLDALGEERLIFAATGLDVTSLPASAVLTSSSSLPEQAVQAVGGSDEGEGAAQTLGGSDAPGRAAKVGEEEDHLTEVELWYEIVREVLADIGIDALAMSKIFETNAMKLYGLP</sequence>
<dbReference type="InterPro" id="IPR052350">
    <property type="entry name" value="Metallo-dep_Lactonases"/>
</dbReference>
<dbReference type="PANTHER" id="PTHR43569:SF2">
    <property type="entry name" value="AMIDOHYDROLASE-RELATED DOMAIN-CONTAINING PROTEIN"/>
    <property type="match status" value="1"/>
</dbReference>
<keyword evidence="3" id="KW-1185">Reference proteome</keyword>
<gene>
    <name evidence="2" type="ORF">A4X09_0g2062</name>
</gene>
<feature type="compositionally biased region" description="Polar residues" evidence="1">
    <location>
        <begin position="17"/>
        <end position="33"/>
    </location>
</feature>
<protein>
    <submittedName>
        <fullName evidence="2">Uncharacterized protein</fullName>
    </submittedName>
</protein>
<proteinExistence type="predicted"/>